<dbReference type="Proteomes" id="UP000197138">
    <property type="component" value="Unassembled WGS sequence"/>
</dbReference>
<dbReference type="AlphaFoldDB" id="A0A218VYH6"/>
<sequence length="165" mass="18031">MAHFFGSGSTWEAKMSSAKQSETCSLVLVTFRCVQTYFRVPFIGSCIGRPRSHVKKASANVRECPSLSRRLLKCTQGCHWSFWTVRVDPTTLGTSDHHGHLEGSLGYPRLPTVPQNSIGSLRGDVRPDLCQSSLSSIPAGSVWCHSGLFNGKQPKPDPSTVQPDS</sequence>
<protein>
    <submittedName>
        <fullName evidence="1">Uncharacterized protein</fullName>
    </submittedName>
</protein>
<evidence type="ECO:0000313" key="2">
    <source>
        <dbReference type="Proteomes" id="UP000197138"/>
    </source>
</evidence>
<comment type="caution">
    <text evidence="1">The sequence shown here is derived from an EMBL/GenBank/DDBJ whole genome shotgun (WGS) entry which is preliminary data.</text>
</comment>
<evidence type="ECO:0000313" key="1">
    <source>
        <dbReference type="EMBL" id="OWM65545.1"/>
    </source>
</evidence>
<dbReference type="EMBL" id="MTKT01005609">
    <property type="protein sequence ID" value="OWM65545.1"/>
    <property type="molecule type" value="Genomic_DNA"/>
</dbReference>
<gene>
    <name evidence="1" type="ORF">CDL15_Pgr023815</name>
</gene>
<accession>A0A218VYH6</accession>
<proteinExistence type="predicted"/>
<name>A0A218VYH6_PUNGR</name>
<organism evidence="1 2">
    <name type="scientific">Punica granatum</name>
    <name type="common">Pomegranate</name>
    <dbReference type="NCBI Taxonomy" id="22663"/>
    <lineage>
        <taxon>Eukaryota</taxon>
        <taxon>Viridiplantae</taxon>
        <taxon>Streptophyta</taxon>
        <taxon>Embryophyta</taxon>
        <taxon>Tracheophyta</taxon>
        <taxon>Spermatophyta</taxon>
        <taxon>Magnoliopsida</taxon>
        <taxon>eudicotyledons</taxon>
        <taxon>Gunneridae</taxon>
        <taxon>Pentapetalae</taxon>
        <taxon>rosids</taxon>
        <taxon>malvids</taxon>
        <taxon>Myrtales</taxon>
        <taxon>Lythraceae</taxon>
        <taxon>Punica</taxon>
    </lineage>
</organism>
<reference evidence="2" key="1">
    <citation type="journal article" date="2017" name="Plant J.">
        <title>The pomegranate (Punica granatum L.) genome and the genomics of punicalagin biosynthesis.</title>
        <authorList>
            <person name="Qin G."/>
            <person name="Xu C."/>
            <person name="Ming R."/>
            <person name="Tang H."/>
            <person name="Guyot R."/>
            <person name="Kramer E.M."/>
            <person name="Hu Y."/>
            <person name="Yi X."/>
            <person name="Qi Y."/>
            <person name="Xu X."/>
            <person name="Gao Z."/>
            <person name="Pan H."/>
            <person name="Jian J."/>
            <person name="Tian Y."/>
            <person name="Yue Z."/>
            <person name="Xu Y."/>
        </authorList>
    </citation>
    <scope>NUCLEOTIDE SEQUENCE [LARGE SCALE GENOMIC DNA]</scope>
    <source>
        <strain evidence="2">cv. Dabenzi</strain>
    </source>
</reference>